<keyword evidence="3 5" id="KW-1133">Transmembrane helix</keyword>
<evidence type="ECO:0000313" key="8">
    <source>
        <dbReference type="RefSeq" id="XP_006824020.1"/>
    </source>
</evidence>
<protein>
    <submittedName>
        <fullName evidence="8">Protein lifeguard 2-like</fullName>
    </submittedName>
</protein>
<feature type="compositionally biased region" description="Polar residues" evidence="6">
    <location>
        <begin position="22"/>
        <end position="35"/>
    </location>
</feature>
<evidence type="ECO:0000256" key="4">
    <source>
        <dbReference type="ARBA" id="ARBA00023136"/>
    </source>
</evidence>
<feature type="transmembrane region" description="Helical" evidence="5">
    <location>
        <begin position="203"/>
        <end position="221"/>
    </location>
</feature>
<dbReference type="GeneID" id="100377995"/>
<keyword evidence="4 5" id="KW-0472">Membrane</keyword>
<feature type="transmembrane region" description="Helical" evidence="5">
    <location>
        <begin position="292"/>
        <end position="314"/>
    </location>
</feature>
<dbReference type="CDD" id="cd10428">
    <property type="entry name" value="LFG_like"/>
    <property type="match status" value="1"/>
</dbReference>
<organism evidence="7 8">
    <name type="scientific">Saccoglossus kowalevskii</name>
    <name type="common">Acorn worm</name>
    <dbReference type="NCBI Taxonomy" id="10224"/>
    <lineage>
        <taxon>Eukaryota</taxon>
        <taxon>Metazoa</taxon>
        <taxon>Hemichordata</taxon>
        <taxon>Enteropneusta</taxon>
        <taxon>Harrimaniidae</taxon>
        <taxon>Saccoglossus</taxon>
    </lineage>
</organism>
<feature type="transmembrane region" description="Helical" evidence="5">
    <location>
        <begin position="176"/>
        <end position="197"/>
    </location>
</feature>
<proteinExistence type="inferred from homology"/>
<evidence type="ECO:0000256" key="3">
    <source>
        <dbReference type="ARBA" id="ARBA00022989"/>
    </source>
</evidence>
<gene>
    <name evidence="8" type="primary">LOC100377995</name>
</gene>
<dbReference type="RefSeq" id="XP_006824020.1">
    <property type="nucleotide sequence ID" value="XM_006823957.1"/>
</dbReference>
<comment type="subcellular location">
    <subcellularLocation>
        <location evidence="1">Membrane</location>
        <topology evidence="1">Multi-pass membrane protein</topology>
    </subcellularLocation>
</comment>
<dbReference type="InterPro" id="IPR006214">
    <property type="entry name" value="Bax_inhibitor_1-related"/>
</dbReference>
<comment type="similarity">
    <text evidence="5">Belongs to the BI1 family.</text>
</comment>
<evidence type="ECO:0000256" key="2">
    <source>
        <dbReference type="ARBA" id="ARBA00022692"/>
    </source>
</evidence>
<dbReference type="Pfam" id="PF01027">
    <property type="entry name" value="Bax1-I"/>
    <property type="match status" value="1"/>
</dbReference>
<feature type="region of interest" description="Disordered" evidence="6">
    <location>
        <begin position="1"/>
        <end position="43"/>
    </location>
</feature>
<keyword evidence="2 5" id="KW-0812">Transmembrane</keyword>
<dbReference type="Proteomes" id="UP000694865">
    <property type="component" value="Unplaced"/>
</dbReference>
<feature type="transmembrane region" description="Helical" evidence="5">
    <location>
        <begin position="258"/>
        <end position="280"/>
    </location>
</feature>
<accession>A0ABM0MVH9</accession>
<keyword evidence="7" id="KW-1185">Reference proteome</keyword>
<feature type="transmembrane region" description="Helical" evidence="5">
    <location>
        <begin position="146"/>
        <end position="164"/>
    </location>
</feature>
<sequence>MSGGTDGQPYALLHEEDPPPYTTANTDSISTQGLTSKDGVAGTYGTTPTAPHYGYADTPYQGSSGQVPAYSTVDPTPMYQPTSETDHIVEGGGFTSENSFSDMNVRNGFIRKVYLILMVQLLVTFAVVCLFVFSEPMCDFVQDNPGFYFASYAVFLVCFIALACCGDLRRKSPTNLILLALFTLSLSYMVGTISSFYETKSVLIALGICAGVCLSVSLFSIQTKYDFTSCAGVLFACCMCLFFFGFFCIIFRSEILQVVYAGLGAILFTLFLAYDTQLIIGNKRYAISPEEYIFAALNLYIDIVYIFLFILSLFGGKK</sequence>
<dbReference type="PANTHER" id="PTHR23291">
    <property type="entry name" value="BAX INHIBITOR-RELATED"/>
    <property type="match status" value="1"/>
</dbReference>
<evidence type="ECO:0000256" key="5">
    <source>
        <dbReference type="RuleBase" id="RU004379"/>
    </source>
</evidence>
<evidence type="ECO:0000313" key="7">
    <source>
        <dbReference type="Proteomes" id="UP000694865"/>
    </source>
</evidence>
<reference evidence="8" key="1">
    <citation type="submission" date="2025-08" db="UniProtKB">
        <authorList>
            <consortium name="RefSeq"/>
        </authorList>
    </citation>
    <scope>IDENTIFICATION</scope>
    <source>
        <tissue evidence="8">Testes</tissue>
    </source>
</reference>
<feature type="transmembrane region" description="Helical" evidence="5">
    <location>
        <begin position="113"/>
        <end position="134"/>
    </location>
</feature>
<feature type="transmembrane region" description="Helical" evidence="5">
    <location>
        <begin position="233"/>
        <end position="252"/>
    </location>
</feature>
<evidence type="ECO:0000256" key="1">
    <source>
        <dbReference type="ARBA" id="ARBA00004141"/>
    </source>
</evidence>
<dbReference type="PANTHER" id="PTHR23291:SF127">
    <property type="entry name" value="PROTEIN LIFEGUARD 1-LIKE"/>
    <property type="match status" value="1"/>
</dbReference>
<name>A0ABM0MVH9_SACKO</name>
<evidence type="ECO:0000256" key="6">
    <source>
        <dbReference type="SAM" id="MobiDB-lite"/>
    </source>
</evidence>